<reference evidence="1" key="1">
    <citation type="submission" date="2009-01" db="EMBL/GenBank/DDBJ databases">
        <title>Complete sequence of chromosome Cyanothece sp. PCC 7425.</title>
        <authorList>
            <consortium name="US DOE Joint Genome Institute"/>
            <person name="Lucas S."/>
            <person name="Copeland A."/>
            <person name="Lapidus A."/>
            <person name="Glavina del Rio T."/>
            <person name="Dalin E."/>
            <person name="Tice H."/>
            <person name="Bruce D."/>
            <person name="Goodwin L."/>
            <person name="Pitluck S."/>
            <person name="Sims D."/>
            <person name="Meineke L."/>
            <person name="Brettin T."/>
            <person name="Detter J.C."/>
            <person name="Han C."/>
            <person name="Larimer F."/>
            <person name="Land M."/>
            <person name="Hauser L."/>
            <person name="Kyrpides N."/>
            <person name="Ovchinnikova G."/>
            <person name="Liberton M."/>
            <person name="Stoeckel J."/>
            <person name="Banerjee A."/>
            <person name="Singh A."/>
            <person name="Page L."/>
            <person name="Sato H."/>
            <person name="Zhao L."/>
            <person name="Sherman L."/>
            <person name="Pakrasi H."/>
            <person name="Richardson P."/>
        </authorList>
    </citation>
    <scope>NUCLEOTIDE SEQUENCE</scope>
    <source>
        <strain evidence="1">PCC 7425</strain>
    </source>
</reference>
<accession>B8HWQ8</accession>
<name>B8HWQ8_CYAP4</name>
<gene>
    <name evidence="1" type="ordered locus">Cyan7425_4171</name>
</gene>
<evidence type="ECO:0000313" key="1">
    <source>
        <dbReference type="EMBL" id="ACL46484.1"/>
    </source>
</evidence>
<dbReference type="AlphaFoldDB" id="B8HWQ8"/>
<sequence>MKPGKISLPTLVLSFAIVGLMADTLPVPGLKAGIVAQTSTWMINTIQAPARANAPLP</sequence>
<protein>
    <submittedName>
        <fullName evidence="1">Uncharacterized protein</fullName>
    </submittedName>
</protein>
<dbReference type="KEGG" id="cyn:Cyan7425_4171"/>
<dbReference type="STRING" id="395961.Cyan7425_4171"/>
<dbReference type="HOGENOM" id="CLU_2989094_0_0_3"/>
<dbReference type="EMBL" id="CP001344">
    <property type="protein sequence ID" value="ACL46484.1"/>
    <property type="molecule type" value="Genomic_DNA"/>
</dbReference>
<proteinExistence type="predicted"/>
<organism evidence="1">
    <name type="scientific">Cyanothece sp. (strain PCC 7425 / ATCC 29141)</name>
    <dbReference type="NCBI Taxonomy" id="395961"/>
    <lineage>
        <taxon>Bacteria</taxon>
        <taxon>Bacillati</taxon>
        <taxon>Cyanobacteriota</taxon>
        <taxon>Cyanophyceae</taxon>
        <taxon>Gomontiellales</taxon>
        <taxon>Cyanothecaceae</taxon>
        <taxon>Cyanothece</taxon>
    </lineage>
</organism>